<dbReference type="PROSITE" id="PS50003">
    <property type="entry name" value="PH_DOMAIN"/>
    <property type="match status" value="1"/>
</dbReference>
<dbReference type="InterPro" id="IPR011993">
    <property type="entry name" value="PH-like_dom_sf"/>
</dbReference>
<evidence type="ECO:0000313" key="3">
    <source>
        <dbReference type="Proteomes" id="UP001230188"/>
    </source>
</evidence>
<dbReference type="Gene3D" id="2.30.29.30">
    <property type="entry name" value="Pleckstrin-homology domain (PH domain)/Phosphotyrosine-binding domain (PTB)"/>
    <property type="match status" value="1"/>
</dbReference>
<dbReference type="CDD" id="cd00821">
    <property type="entry name" value="PH"/>
    <property type="match status" value="1"/>
</dbReference>
<feature type="domain" description="PH" evidence="1">
    <location>
        <begin position="1"/>
        <end position="101"/>
    </location>
</feature>
<keyword evidence="3" id="KW-1185">Reference proteome</keyword>
<evidence type="ECO:0000313" key="2">
    <source>
        <dbReference type="EMBL" id="KAJ8612825.1"/>
    </source>
</evidence>
<dbReference type="InterPro" id="IPR001849">
    <property type="entry name" value="PH_domain"/>
</dbReference>
<dbReference type="Proteomes" id="UP001230188">
    <property type="component" value="Unassembled WGS sequence"/>
</dbReference>
<sequence>MTQGWVLRKVKQNDKWVRRWLEVNRHVLYSYQACPAESAQARVINMLDLRKTKEIKLVEGDSTLFCIVPISADNAHPGYLMRADTPQMAQEWVAGLNKVRDQELEKSPLEHEGRQMEETICCCIKRRRSVEKAPLVSG</sequence>
<organism evidence="2 3">
    <name type="scientific">Chrysophaeum taylorii</name>
    <dbReference type="NCBI Taxonomy" id="2483200"/>
    <lineage>
        <taxon>Eukaryota</taxon>
        <taxon>Sar</taxon>
        <taxon>Stramenopiles</taxon>
        <taxon>Ochrophyta</taxon>
        <taxon>Pelagophyceae</taxon>
        <taxon>Pelagomonadales</taxon>
        <taxon>Pelagomonadaceae</taxon>
        <taxon>Chrysophaeum</taxon>
    </lineage>
</organism>
<protein>
    <recommendedName>
        <fullName evidence="1">PH domain-containing protein</fullName>
    </recommendedName>
</protein>
<name>A0AAD7UMI8_9STRA</name>
<dbReference type="AlphaFoldDB" id="A0AAD7UMI8"/>
<reference evidence="2" key="1">
    <citation type="submission" date="2023-01" db="EMBL/GenBank/DDBJ databases">
        <title>Metagenome sequencing of chrysophaentin producing Chrysophaeum taylorii.</title>
        <authorList>
            <person name="Davison J."/>
            <person name="Bewley C."/>
        </authorList>
    </citation>
    <scope>NUCLEOTIDE SEQUENCE</scope>
    <source>
        <strain evidence="2">NIES-1699</strain>
    </source>
</reference>
<accession>A0AAD7UMI8</accession>
<dbReference type="SMART" id="SM00233">
    <property type="entry name" value="PH"/>
    <property type="match status" value="1"/>
</dbReference>
<dbReference type="EMBL" id="JAQMWT010000040">
    <property type="protein sequence ID" value="KAJ8612825.1"/>
    <property type="molecule type" value="Genomic_DNA"/>
</dbReference>
<dbReference type="SUPFAM" id="SSF50729">
    <property type="entry name" value="PH domain-like"/>
    <property type="match status" value="1"/>
</dbReference>
<evidence type="ECO:0000259" key="1">
    <source>
        <dbReference type="PROSITE" id="PS50003"/>
    </source>
</evidence>
<comment type="caution">
    <text evidence="2">The sequence shown here is derived from an EMBL/GenBank/DDBJ whole genome shotgun (WGS) entry which is preliminary data.</text>
</comment>
<proteinExistence type="predicted"/>
<gene>
    <name evidence="2" type="ORF">CTAYLR_002052</name>
</gene>
<dbReference type="Pfam" id="PF00169">
    <property type="entry name" value="PH"/>
    <property type="match status" value="1"/>
</dbReference>